<reference evidence="2" key="1">
    <citation type="journal article" date="2019" name="Int. J. Syst. Evol. Microbiol.">
        <title>The Global Catalogue of Microorganisms (GCM) 10K type strain sequencing project: providing services to taxonomists for standard genome sequencing and annotation.</title>
        <authorList>
            <consortium name="The Broad Institute Genomics Platform"/>
            <consortium name="The Broad Institute Genome Sequencing Center for Infectious Disease"/>
            <person name="Wu L."/>
            <person name="Ma J."/>
        </authorList>
    </citation>
    <scope>NUCLEOTIDE SEQUENCE [LARGE SCALE GENOMIC DNA]</scope>
    <source>
        <strain evidence="2">JCM 17926</strain>
    </source>
</reference>
<dbReference type="Proteomes" id="UP001500552">
    <property type="component" value="Unassembled WGS sequence"/>
</dbReference>
<accession>A0ABP8LX84</accession>
<comment type="caution">
    <text evidence="1">The sequence shown here is derived from an EMBL/GenBank/DDBJ whole genome shotgun (WGS) entry which is preliminary data.</text>
</comment>
<dbReference type="EMBL" id="BAABHC010000016">
    <property type="protein sequence ID" value="GAA4436917.1"/>
    <property type="molecule type" value="Genomic_DNA"/>
</dbReference>
<keyword evidence="2" id="KW-1185">Reference proteome</keyword>
<sequence>MEELAKLSAALKNSSSLLLKQRRNSLECQFVEKGLVRQVLPVRCEVLAAALWQASVLGILEGFEFRAFKNSFESFSIRVKARMLYRELSATLPLASEAQHILKAA</sequence>
<gene>
    <name evidence="1" type="ORF">GCM10023188_30530</name>
</gene>
<proteinExistence type="predicted"/>
<name>A0ABP8LX84_9BACT</name>
<dbReference type="RefSeq" id="WP_345160304.1">
    <property type="nucleotide sequence ID" value="NZ_BAABHC010000016.1"/>
</dbReference>
<evidence type="ECO:0000313" key="1">
    <source>
        <dbReference type="EMBL" id="GAA4436917.1"/>
    </source>
</evidence>
<protein>
    <submittedName>
        <fullName evidence="1">Uncharacterized protein</fullName>
    </submittedName>
</protein>
<evidence type="ECO:0000313" key="2">
    <source>
        <dbReference type="Proteomes" id="UP001500552"/>
    </source>
</evidence>
<organism evidence="1 2">
    <name type="scientific">Pontibacter saemangeumensis</name>
    <dbReference type="NCBI Taxonomy" id="1084525"/>
    <lineage>
        <taxon>Bacteria</taxon>
        <taxon>Pseudomonadati</taxon>
        <taxon>Bacteroidota</taxon>
        <taxon>Cytophagia</taxon>
        <taxon>Cytophagales</taxon>
        <taxon>Hymenobacteraceae</taxon>
        <taxon>Pontibacter</taxon>
    </lineage>
</organism>